<feature type="region of interest" description="Disordered" evidence="2">
    <location>
        <begin position="716"/>
        <end position="737"/>
    </location>
</feature>
<keyword evidence="5" id="KW-1185">Reference proteome</keyword>
<feature type="domain" description="CCAAT-binding factor" evidence="3">
    <location>
        <begin position="595"/>
        <end position="769"/>
    </location>
</feature>
<feature type="region of interest" description="Disordered" evidence="2">
    <location>
        <begin position="902"/>
        <end position="1047"/>
    </location>
</feature>
<evidence type="ECO:0000256" key="1">
    <source>
        <dbReference type="ARBA" id="ARBA00007797"/>
    </source>
</evidence>
<dbReference type="InterPro" id="IPR040155">
    <property type="entry name" value="CEBPZ/Mak21-like"/>
</dbReference>
<feature type="compositionally biased region" description="Acidic residues" evidence="2">
    <location>
        <begin position="134"/>
        <end position="169"/>
    </location>
</feature>
<sequence length="1047" mass="120515">MSSLNLGSLKDKIANKLKDNNDKKTKKNEKKKQQAEKQNKVLSEKDKLLKKEALELGATEEDIKLVLDGANSDNDDLSEQEFETLDSKDDASLKGGLQDIMKQMGFDNETVPDLVDDEDIEEAEEDIEEVEEDIEEEAEENIEEEAEENIEEEAEENIEEEAEDKVEEETVAKSLSKTNLQKEETEQVNTDGFISETKLVISDNLLISTETLWHQISLDPETNQQHDLLSKEQIDKLFQRGKEALEHDNSVFYDEFTKNNSQRKFMADILQGGTLNDKISALTLLIQESPIHNLKSLETLMGFCNKKSRNSILATLAALKDMFLNGGLIPDRKLIYFKNQNLSMMLNKKTLAIWYFEDFLKKFYFQILEVFEKLSHDPIIHIRMNVLTHVIDLLAAKPEQEYNLLRLAVNKLGDIDNKVSSKASYQLLRLQTIHPNMKSIIIDAIVDIALKKNEGYHTIYYSVQTLNQTILKNSEYKVANNLLKVYFTLFEKFLVDSEIAKTKETDNDKEFNTKKSYEKSKRKKNVKKGKKGGVSVKQEVKTEQDIIEEKNSKLFSAILTGMNRAFPFSNLPAEIYEERLDTLFKITHSSNFNTSIQALTLVFQVISKNKGKVSDDRYYRTLYESLLDDRLATSSKQGIYLNLLYKSLIHDRDIPRVQSFVKRILQVCSHWLNIGAVAGMLYLLMKLNEVVPEIKNLLINTPMDYKNQDDDGIVKEEENEGIDEENTKKEYKPYDPRKRDPKFSNAEFSSLWEITNFEQHFHPTIKTYANAFAAADNKDDENEELVKPDLGLYTLAHFLDRFVYRNFKHKSTTRGSSIMQPLGGTHTGSLLVKASDKVWNELPANTENWLTRRTENIKPDEKFFYEYFTKKQSSIKKFKKTMEEDDDMEDELDEDEVWSALVKSRPDVEDEDENSEDDMFGEEDFSMSEDDDEDEDAEAANDDSGVEIDMNSEDDDEEEIDKEVASDSDSDGLDINAMISGEDDSDLESEQENGEEEEEISQPNNKRNAPLDEDSEKQDKKKKRKAIKQLPTFASAEDYAQYLDDSD</sequence>
<comment type="similarity">
    <text evidence="1">Belongs to the CBF/MAK21 family.</text>
</comment>
<dbReference type="PANTHER" id="PTHR12048:SF0">
    <property type="entry name" value="CCAAT_ENHANCER-BINDING PROTEIN ZETA"/>
    <property type="match status" value="1"/>
</dbReference>
<feature type="compositionally biased region" description="Basic and acidic residues" evidence="2">
    <location>
        <begin position="725"/>
        <end position="737"/>
    </location>
</feature>
<proteinExistence type="inferred from homology"/>
<dbReference type="Pfam" id="PF03914">
    <property type="entry name" value="CBF"/>
    <property type="match status" value="1"/>
</dbReference>
<dbReference type="InterPro" id="IPR016024">
    <property type="entry name" value="ARM-type_fold"/>
</dbReference>
<feature type="compositionally biased region" description="Basic and acidic residues" evidence="2">
    <location>
        <begin position="31"/>
        <end position="43"/>
    </location>
</feature>
<feature type="compositionally biased region" description="Basic and acidic residues" evidence="2">
    <location>
        <begin position="9"/>
        <end position="23"/>
    </location>
</feature>
<dbReference type="OrthoDB" id="28947at2759"/>
<feature type="region of interest" description="Disordered" evidence="2">
    <location>
        <begin position="1"/>
        <end position="43"/>
    </location>
</feature>
<feature type="compositionally biased region" description="Acidic residues" evidence="2">
    <location>
        <begin position="981"/>
        <end position="1000"/>
    </location>
</feature>
<evidence type="ECO:0000256" key="2">
    <source>
        <dbReference type="SAM" id="MobiDB-lite"/>
    </source>
</evidence>
<evidence type="ECO:0000313" key="5">
    <source>
        <dbReference type="Proteomes" id="UP000092321"/>
    </source>
</evidence>
<feature type="compositionally biased region" description="Acidic residues" evidence="2">
    <location>
        <begin position="908"/>
        <end position="972"/>
    </location>
</feature>
<dbReference type="GO" id="GO:0005634">
    <property type="term" value="C:nucleus"/>
    <property type="evidence" value="ECO:0007669"/>
    <property type="project" value="TreeGrafter"/>
</dbReference>
<accession>A0A1B7TA38</accession>
<dbReference type="AlphaFoldDB" id="A0A1B7TA38"/>
<dbReference type="SUPFAM" id="SSF48371">
    <property type="entry name" value="ARM repeat"/>
    <property type="match status" value="1"/>
</dbReference>
<feature type="region of interest" description="Disordered" evidence="2">
    <location>
        <begin position="134"/>
        <end position="183"/>
    </location>
</feature>
<dbReference type="EMBL" id="LXPE01000066">
    <property type="protein sequence ID" value="OBA25596.1"/>
    <property type="molecule type" value="Genomic_DNA"/>
</dbReference>
<gene>
    <name evidence="4" type="ORF">HANVADRAFT_26775</name>
</gene>
<evidence type="ECO:0000259" key="3">
    <source>
        <dbReference type="Pfam" id="PF03914"/>
    </source>
</evidence>
<dbReference type="InterPro" id="IPR005612">
    <property type="entry name" value="CCAAT-binding_factor"/>
</dbReference>
<protein>
    <submittedName>
        <fullName evidence="4">CBF-domain-containing protein</fullName>
    </submittedName>
</protein>
<feature type="compositionally biased region" description="Acidic residues" evidence="2">
    <location>
        <begin position="73"/>
        <end position="84"/>
    </location>
</feature>
<comment type="caution">
    <text evidence="4">The sequence shown here is derived from an EMBL/GenBank/DDBJ whole genome shotgun (WGS) entry which is preliminary data.</text>
</comment>
<dbReference type="Proteomes" id="UP000092321">
    <property type="component" value="Unassembled WGS sequence"/>
</dbReference>
<feature type="region of interest" description="Disordered" evidence="2">
    <location>
        <begin position="67"/>
        <end position="86"/>
    </location>
</feature>
<organism evidence="4 5">
    <name type="scientific">Hanseniaspora valbyensis NRRL Y-1626</name>
    <dbReference type="NCBI Taxonomy" id="766949"/>
    <lineage>
        <taxon>Eukaryota</taxon>
        <taxon>Fungi</taxon>
        <taxon>Dikarya</taxon>
        <taxon>Ascomycota</taxon>
        <taxon>Saccharomycotina</taxon>
        <taxon>Saccharomycetes</taxon>
        <taxon>Saccharomycodales</taxon>
        <taxon>Saccharomycodaceae</taxon>
        <taxon>Hanseniaspora</taxon>
    </lineage>
</organism>
<reference evidence="5" key="1">
    <citation type="journal article" date="2016" name="Proc. Natl. Acad. Sci. U.S.A.">
        <title>Comparative genomics of biotechnologically important yeasts.</title>
        <authorList>
            <person name="Riley R."/>
            <person name="Haridas S."/>
            <person name="Wolfe K.H."/>
            <person name="Lopes M.R."/>
            <person name="Hittinger C.T."/>
            <person name="Goeker M."/>
            <person name="Salamov A.A."/>
            <person name="Wisecaver J.H."/>
            <person name="Long T.M."/>
            <person name="Calvey C.H."/>
            <person name="Aerts A.L."/>
            <person name="Barry K.W."/>
            <person name="Choi C."/>
            <person name="Clum A."/>
            <person name="Coughlan A.Y."/>
            <person name="Deshpande S."/>
            <person name="Douglass A.P."/>
            <person name="Hanson S.J."/>
            <person name="Klenk H.-P."/>
            <person name="LaButti K.M."/>
            <person name="Lapidus A."/>
            <person name="Lindquist E.A."/>
            <person name="Lipzen A.M."/>
            <person name="Meier-Kolthoff J.P."/>
            <person name="Ohm R.A."/>
            <person name="Otillar R.P."/>
            <person name="Pangilinan J.L."/>
            <person name="Peng Y."/>
            <person name="Rokas A."/>
            <person name="Rosa C.A."/>
            <person name="Scheuner C."/>
            <person name="Sibirny A.A."/>
            <person name="Slot J.C."/>
            <person name="Stielow J.B."/>
            <person name="Sun H."/>
            <person name="Kurtzman C.P."/>
            <person name="Blackwell M."/>
            <person name="Grigoriev I.V."/>
            <person name="Jeffries T.W."/>
        </authorList>
    </citation>
    <scope>NUCLEOTIDE SEQUENCE [LARGE SCALE GENOMIC DNA]</scope>
    <source>
        <strain evidence="5">NRRL Y-1626</strain>
    </source>
</reference>
<dbReference type="PANTHER" id="PTHR12048">
    <property type="entry name" value="CCAAT-BINDING FACTOR-RELATED"/>
    <property type="match status" value="1"/>
</dbReference>
<name>A0A1B7TA38_9ASCO</name>
<evidence type="ECO:0000313" key="4">
    <source>
        <dbReference type="EMBL" id="OBA25596.1"/>
    </source>
</evidence>